<name>A0A660E369_9LACO</name>
<evidence type="ECO:0000313" key="2">
    <source>
        <dbReference type="Proteomes" id="UP000289996"/>
    </source>
</evidence>
<dbReference type="InterPro" id="IPR009681">
    <property type="entry name" value="Phage_TAC_Siphoviridae"/>
</dbReference>
<evidence type="ECO:0000313" key="1">
    <source>
        <dbReference type="EMBL" id="VDG30214.1"/>
    </source>
</evidence>
<proteinExistence type="predicted"/>
<protein>
    <submittedName>
        <fullName evidence="1">Molecular chaperone [Lactobacillus brevis]</fullName>
    </submittedName>
</protein>
<dbReference type="Pfam" id="PF06896">
    <property type="entry name" value="Phage_TAC_3"/>
    <property type="match status" value="1"/>
</dbReference>
<dbReference type="RefSeq" id="WP_130852340.1">
    <property type="nucleotide sequence ID" value="NZ_UYIG01000174.1"/>
</dbReference>
<sequence>MKISIAKLGLKKKSVEVKTTVKVVNEATNLQILMLKMDKMQLDSDADPLTVMEQSQKAITAMTSFLQAVLKLSEKELDTVMNAVTMDELSEFISYVLARIQGLTEEQWQETLKENEAEKDPKK</sequence>
<organism evidence="1 2">
    <name type="scientific">Lactiplantibacillus mudanjiangensis</name>
    <dbReference type="NCBI Taxonomy" id="1296538"/>
    <lineage>
        <taxon>Bacteria</taxon>
        <taxon>Bacillati</taxon>
        <taxon>Bacillota</taxon>
        <taxon>Bacilli</taxon>
        <taxon>Lactobacillales</taxon>
        <taxon>Lactobacillaceae</taxon>
        <taxon>Lactiplantibacillus</taxon>
    </lineage>
</organism>
<accession>A0A660E369</accession>
<keyword evidence="2" id="KW-1185">Reference proteome</keyword>
<reference evidence="1 2" key="1">
    <citation type="submission" date="2018-11" db="EMBL/GenBank/DDBJ databases">
        <authorList>
            <person name="Wuyts S."/>
        </authorList>
    </citation>
    <scope>NUCLEOTIDE SEQUENCE [LARGE SCALE GENOMIC DNA]</scope>
    <source>
        <strain evidence="1">Lactobacillus mudanjiangensis AMBF249</strain>
    </source>
</reference>
<dbReference type="OrthoDB" id="2322410at2"/>
<dbReference type="AlphaFoldDB" id="A0A660E369"/>
<gene>
    <name evidence="1" type="ORF">MUDAN_MDHGFNIF_01767</name>
</gene>
<dbReference type="Proteomes" id="UP000289996">
    <property type="component" value="Unassembled WGS sequence"/>
</dbReference>
<dbReference type="EMBL" id="UYIG01000174">
    <property type="protein sequence ID" value="VDG30214.1"/>
    <property type="molecule type" value="Genomic_DNA"/>
</dbReference>